<feature type="region of interest" description="Disordered" evidence="1">
    <location>
        <begin position="161"/>
        <end position="182"/>
    </location>
</feature>
<dbReference type="EMBL" id="CAMXCT020000596">
    <property type="protein sequence ID" value="CAL1134285.1"/>
    <property type="molecule type" value="Genomic_DNA"/>
</dbReference>
<protein>
    <submittedName>
        <fullName evidence="4">Delta(5) fatty acid desaturase B</fullName>
    </submittedName>
</protein>
<accession>A0A9P1BWN6</accession>
<dbReference type="AlphaFoldDB" id="A0A9P1BWN6"/>
<reference evidence="2" key="1">
    <citation type="submission" date="2022-10" db="EMBL/GenBank/DDBJ databases">
        <authorList>
            <person name="Chen Y."/>
            <person name="Dougan E. K."/>
            <person name="Chan C."/>
            <person name="Rhodes N."/>
            <person name="Thang M."/>
        </authorList>
    </citation>
    <scope>NUCLEOTIDE SEQUENCE</scope>
</reference>
<evidence type="ECO:0000313" key="2">
    <source>
        <dbReference type="EMBL" id="CAI3980910.1"/>
    </source>
</evidence>
<evidence type="ECO:0000313" key="5">
    <source>
        <dbReference type="Proteomes" id="UP001152797"/>
    </source>
</evidence>
<evidence type="ECO:0000313" key="3">
    <source>
        <dbReference type="EMBL" id="CAL1134285.1"/>
    </source>
</evidence>
<sequence length="220" mass="23576">MCEIVDVESDDDVVLVESDAEITGVTPSVLCVGVVDAGTERLLDLLEKHQVSSILDARVQPQRSVAQLRRGCAARGISFEWRPALSSRGAGAAAGDRAAAVLRLAAAARGKGWPCVLFAGKDWGHCAARQHLAAELAARDVHLYHASEEDQLPLTPAKAAKALPQHPLAKPRKKRGVTEGSPCALASTAPDTVFEALEEAATLFAQQRQKVVVWWFVSVW</sequence>
<proteinExistence type="predicted"/>
<evidence type="ECO:0000256" key="1">
    <source>
        <dbReference type="SAM" id="MobiDB-lite"/>
    </source>
</evidence>
<keyword evidence="5" id="KW-1185">Reference proteome</keyword>
<dbReference type="EMBL" id="CAMXCT010000596">
    <property type="protein sequence ID" value="CAI3980910.1"/>
    <property type="molecule type" value="Genomic_DNA"/>
</dbReference>
<evidence type="ECO:0000313" key="4">
    <source>
        <dbReference type="EMBL" id="CAL4768222.1"/>
    </source>
</evidence>
<gene>
    <name evidence="2" type="ORF">C1SCF055_LOCUS8758</name>
</gene>
<dbReference type="Proteomes" id="UP001152797">
    <property type="component" value="Unassembled WGS sequence"/>
</dbReference>
<comment type="caution">
    <text evidence="2">The sequence shown here is derived from an EMBL/GenBank/DDBJ whole genome shotgun (WGS) entry which is preliminary data.</text>
</comment>
<organism evidence="2">
    <name type="scientific">Cladocopium goreaui</name>
    <dbReference type="NCBI Taxonomy" id="2562237"/>
    <lineage>
        <taxon>Eukaryota</taxon>
        <taxon>Sar</taxon>
        <taxon>Alveolata</taxon>
        <taxon>Dinophyceae</taxon>
        <taxon>Suessiales</taxon>
        <taxon>Symbiodiniaceae</taxon>
        <taxon>Cladocopium</taxon>
    </lineage>
</organism>
<name>A0A9P1BWN6_9DINO</name>
<reference evidence="3" key="2">
    <citation type="submission" date="2024-04" db="EMBL/GenBank/DDBJ databases">
        <authorList>
            <person name="Chen Y."/>
            <person name="Shah S."/>
            <person name="Dougan E. K."/>
            <person name="Thang M."/>
            <person name="Chan C."/>
        </authorList>
    </citation>
    <scope>NUCLEOTIDE SEQUENCE [LARGE SCALE GENOMIC DNA]</scope>
</reference>
<dbReference type="EMBL" id="CAMXCT030000596">
    <property type="protein sequence ID" value="CAL4768222.1"/>
    <property type="molecule type" value="Genomic_DNA"/>
</dbReference>